<organism evidence="1 2">
    <name type="scientific">Xylaria grammica</name>
    <dbReference type="NCBI Taxonomy" id="363999"/>
    <lineage>
        <taxon>Eukaryota</taxon>
        <taxon>Fungi</taxon>
        <taxon>Dikarya</taxon>
        <taxon>Ascomycota</taxon>
        <taxon>Pezizomycotina</taxon>
        <taxon>Sordariomycetes</taxon>
        <taxon>Xylariomycetidae</taxon>
        <taxon>Xylariales</taxon>
        <taxon>Xylariaceae</taxon>
        <taxon>Xylaria</taxon>
    </lineage>
</organism>
<dbReference type="AlphaFoldDB" id="A0A439CWC9"/>
<keyword evidence="2" id="KW-1185">Reference proteome</keyword>
<dbReference type="Proteomes" id="UP000286045">
    <property type="component" value="Unassembled WGS sequence"/>
</dbReference>
<gene>
    <name evidence="1" type="ORF">EKO27_g8671</name>
</gene>
<name>A0A439CWC9_9PEZI</name>
<dbReference type="EMBL" id="RYZI01000337">
    <property type="protein sequence ID" value="RWA06428.1"/>
    <property type="molecule type" value="Genomic_DNA"/>
</dbReference>
<protein>
    <submittedName>
        <fullName evidence="1">Uncharacterized protein</fullName>
    </submittedName>
</protein>
<proteinExistence type="predicted"/>
<comment type="caution">
    <text evidence="1">The sequence shown here is derived from an EMBL/GenBank/DDBJ whole genome shotgun (WGS) entry which is preliminary data.</text>
</comment>
<reference evidence="1 2" key="1">
    <citation type="submission" date="2018-12" db="EMBL/GenBank/DDBJ databases">
        <title>Draft genome sequence of Xylaria grammica IHI A82.</title>
        <authorList>
            <person name="Buettner E."/>
            <person name="Kellner H."/>
        </authorList>
    </citation>
    <scope>NUCLEOTIDE SEQUENCE [LARGE SCALE GENOMIC DNA]</scope>
    <source>
        <strain evidence="1 2">IHI A82</strain>
    </source>
</reference>
<evidence type="ECO:0000313" key="1">
    <source>
        <dbReference type="EMBL" id="RWA06428.1"/>
    </source>
</evidence>
<sequence>MEGRRNENAIQQKVVAQGFLGYILRHSFITKPPGSVKLRSSEPRPDEDLRDCASAVNLSLFAQAYSHFAFRRVQLLQGGPDSSHCHQENLSPPVQIGKTRVGIAPFSVPKTSGGPSSDPVDEKAYLGMPLFTIQASASRLFVRPSLLHYDGGN</sequence>
<accession>A0A439CWC9</accession>
<evidence type="ECO:0000313" key="2">
    <source>
        <dbReference type="Proteomes" id="UP000286045"/>
    </source>
</evidence>